<dbReference type="EMBL" id="JAUTXT010000001">
    <property type="protein sequence ID" value="KAK3680267.1"/>
    <property type="molecule type" value="Genomic_DNA"/>
</dbReference>
<dbReference type="InterPro" id="IPR036291">
    <property type="entry name" value="NAD(P)-bd_dom_sf"/>
</dbReference>
<protein>
    <recommendedName>
        <fullName evidence="6">NAD(P)-binding protein</fullName>
    </recommendedName>
</protein>
<dbReference type="PROSITE" id="PS00061">
    <property type="entry name" value="ADH_SHORT"/>
    <property type="match status" value="1"/>
</dbReference>
<gene>
    <name evidence="4" type="ORF">LTR78_000645</name>
</gene>
<dbReference type="InterPro" id="IPR002347">
    <property type="entry name" value="SDR_fam"/>
</dbReference>
<dbReference type="Pfam" id="PF00106">
    <property type="entry name" value="adh_short"/>
    <property type="match status" value="1"/>
</dbReference>
<keyword evidence="5" id="KW-1185">Reference proteome</keyword>
<comment type="similarity">
    <text evidence="1">Belongs to the short-chain dehydrogenases/reductases (SDR) family.</text>
</comment>
<dbReference type="SUPFAM" id="SSF51735">
    <property type="entry name" value="NAD(P)-binding Rossmann-fold domains"/>
    <property type="match status" value="1"/>
</dbReference>
<comment type="caution">
    <text evidence="4">The sequence shown here is derived from an EMBL/GenBank/DDBJ whole genome shotgun (WGS) entry which is preliminary data.</text>
</comment>
<reference evidence="4" key="1">
    <citation type="submission" date="2023-07" db="EMBL/GenBank/DDBJ databases">
        <title>Black Yeasts Isolated from many extreme environments.</title>
        <authorList>
            <person name="Coleine C."/>
            <person name="Stajich J.E."/>
            <person name="Selbmann L."/>
        </authorList>
    </citation>
    <scope>NUCLEOTIDE SEQUENCE</scope>
    <source>
        <strain evidence="4">CCFEE 5485</strain>
    </source>
</reference>
<organism evidence="4 5">
    <name type="scientific">Recurvomyces mirabilis</name>
    <dbReference type="NCBI Taxonomy" id="574656"/>
    <lineage>
        <taxon>Eukaryota</taxon>
        <taxon>Fungi</taxon>
        <taxon>Dikarya</taxon>
        <taxon>Ascomycota</taxon>
        <taxon>Pezizomycotina</taxon>
        <taxon>Dothideomycetes</taxon>
        <taxon>Dothideomycetidae</taxon>
        <taxon>Mycosphaerellales</taxon>
        <taxon>Teratosphaeriaceae</taxon>
        <taxon>Recurvomyces</taxon>
    </lineage>
</organism>
<dbReference type="GO" id="GO:0016616">
    <property type="term" value="F:oxidoreductase activity, acting on the CH-OH group of donors, NAD or NADP as acceptor"/>
    <property type="evidence" value="ECO:0007669"/>
    <property type="project" value="TreeGrafter"/>
</dbReference>
<evidence type="ECO:0000313" key="5">
    <source>
        <dbReference type="Proteomes" id="UP001274830"/>
    </source>
</evidence>
<dbReference type="Proteomes" id="UP001274830">
    <property type="component" value="Unassembled WGS sequence"/>
</dbReference>
<evidence type="ECO:0000256" key="3">
    <source>
        <dbReference type="ARBA" id="ARBA00023002"/>
    </source>
</evidence>
<evidence type="ECO:0000256" key="2">
    <source>
        <dbReference type="ARBA" id="ARBA00022857"/>
    </source>
</evidence>
<dbReference type="PRINTS" id="PR00081">
    <property type="entry name" value="GDHRDH"/>
</dbReference>
<accession>A0AAE1C6S9</accession>
<evidence type="ECO:0008006" key="6">
    <source>
        <dbReference type="Google" id="ProtNLM"/>
    </source>
</evidence>
<name>A0AAE1C6S9_9PEZI</name>
<dbReference type="Gene3D" id="3.40.50.720">
    <property type="entry name" value="NAD(P)-binding Rossmann-like Domain"/>
    <property type="match status" value="1"/>
</dbReference>
<dbReference type="InterPro" id="IPR020904">
    <property type="entry name" value="Sc_DH/Rdtase_CS"/>
</dbReference>
<keyword evidence="3" id="KW-0560">Oxidoreductase</keyword>
<keyword evidence="2" id="KW-0521">NADP</keyword>
<dbReference type="GO" id="GO:0005737">
    <property type="term" value="C:cytoplasm"/>
    <property type="evidence" value="ECO:0007669"/>
    <property type="project" value="TreeGrafter"/>
</dbReference>
<sequence>MAKPVALITGGGSGIGLAVAEHLINFYGYKVAILDVHAERGKTESGRINAGADNCLFLQADVSDYDQQAKAFQQAFEWGGNRLNFFHANAGIGDSDSMYKDMQDIDATTGLPRPLELRIMDVNLNAVLQGVHLARHFFAKNSSPGGRIVITSSCLGIYPNHCLPLYTAAKHALVGLVRATAPVYLGMGITINALNPNLIETNLMPAEVRSLWDRHGLTPMNTAIKAIDAIMTDKNMTGQTIELALDEIVFSKAQPYTYSAKASRIKRGEASGGIELIE</sequence>
<proteinExistence type="inferred from homology"/>
<dbReference type="PANTHER" id="PTHR44229">
    <property type="entry name" value="15-HYDROXYPROSTAGLANDIN DEHYDROGENASE [NAD(+)]"/>
    <property type="match status" value="1"/>
</dbReference>
<dbReference type="PANTHER" id="PTHR44229:SF4">
    <property type="entry name" value="15-HYDROXYPROSTAGLANDIN DEHYDROGENASE [NAD(+)]"/>
    <property type="match status" value="1"/>
</dbReference>
<evidence type="ECO:0000313" key="4">
    <source>
        <dbReference type="EMBL" id="KAK3680267.1"/>
    </source>
</evidence>
<dbReference type="AlphaFoldDB" id="A0AAE1C6S9"/>
<evidence type="ECO:0000256" key="1">
    <source>
        <dbReference type="ARBA" id="ARBA00006484"/>
    </source>
</evidence>